<dbReference type="AlphaFoldDB" id="W7U0X7"/>
<accession>W7U0X7</accession>
<keyword evidence="6 15" id="KW-0808">Transferase</keyword>
<dbReference type="GO" id="GO:0050992">
    <property type="term" value="P:dimethylallyl diphosphate biosynthetic process"/>
    <property type="evidence" value="ECO:0007669"/>
    <property type="project" value="UniProtKB-UniPathway"/>
</dbReference>
<evidence type="ECO:0000256" key="6">
    <source>
        <dbReference type="ARBA" id="ARBA00022679"/>
    </source>
</evidence>
<evidence type="ECO:0000256" key="11">
    <source>
        <dbReference type="ARBA" id="ARBA00023229"/>
    </source>
</evidence>
<keyword evidence="11" id="KW-0414">Isoprene biosynthesis</keyword>
<protein>
    <submittedName>
        <fullName evidence="15">Farnesyl-diphosphate farnesyltransferase</fullName>
    </submittedName>
</protein>
<dbReference type="GO" id="GO:0045338">
    <property type="term" value="P:farnesyl diphosphate metabolic process"/>
    <property type="evidence" value="ECO:0007669"/>
    <property type="project" value="InterPro"/>
</dbReference>
<dbReference type="FunFam" id="3.90.79.10:FF:000012">
    <property type="entry name" value="Isopentenyl-diphosphate Delta-isomerase 1"/>
    <property type="match status" value="1"/>
</dbReference>
<evidence type="ECO:0000256" key="3">
    <source>
        <dbReference type="ARBA" id="ARBA00006251"/>
    </source>
</evidence>
<keyword evidence="13" id="KW-0812">Transmembrane</keyword>
<evidence type="ECO:0000256" key="13">
    <source>
        <dbReference type="SAM" id="Phobius"/>
    </source>
</evidence>
<feature type="transmembrane region" description="Helical" evidence="13">
    <location>
        <begin position="766"/>
        <end position="787"/>
    </location>
</feature>
<dbReference type="EMBL" id="AZIL01000691">
    <property type="protein sequence ID" value="EWM26314.1"/>
    <property type="molecule type" value="Genomic_DNA"/>
</dbReference>
<comment type="pathway">
    <text evidence="2">Isoprenoid biosynthesis; dimethylallyl diphosphate biosynthesis; dimethylallyl diphosphate from isopentenyl diphosphate: step 1/1.</text>
</comment>
<organism evidence="15 16">
    <name type="scientific">Nannochloropsis gaditana</name>
    <dbReference type="NCBI Taxonomy" id="72520"/>
    <lineage>
        <taxon>Eukaryota</taxon>
        <taxon>Sar</taxon>
        <taxon>Stramenopiles</taxon>
        <taxon>Ochrophyta</taxon>
        <taxon>Eustigmatophyceae</taxon>
        <taxon>Eustigmatales</taxon>
        <taxon>Monodopsidaceae</taxon>
        <taxon>Nannochloropsis</taxon>
    </lineage>
</organism>
<evidence type="ECO:0000256" key="4">
    <source>
        <dbReference type="ARBA" id="ARBA00007579"/>
    </source>
</evidence>
<comment type="similarity">
    <text evidence="3">Belongs to the phytoene/squalene synthase family.</text>
</comment>
<dbReference type="Gene3D" id="1.10.600.10">
    <property type="entry name" value="Farnesyl Diphosphate Synthase"/>
    <property type="match status" value="1"/>
</dbReference>
<dbReference type="SUPFAM" id="SSF48576">
    <property type="entry name" value="Terpenoid synthases"/>
    <property type="match status" value="1"/>
</dbReference>
<dbReference type="InterPro" id="IPR044844">
    <property type="entry name" value="Trans_IPPS_euk-type"/>
</dbReference>
<keyword evidence="12" id="KW-0413">Isomerase</keyword>
<evidence type="ECO:0000256" key="2">
    <source>
        <dbReference type="ARBA" id="ARBA00004826"/>
    </source>
</evidence>
<dbReference type="OrthoDB" id="510307at2759"/>
<dbReference type="SFLD" id="SFLDS00005">
    <property type="entry name" value="Isoprenoid_Synthase_Type_I"/>
    <property type="match status" value="1"/>
</dbReference>
<dbReference type="Pfam" id="PF00494">
    <property type="entry name" value="SQS_PSY"/>
    <property type="match status" value="1"/>
</dbReference>
<dbReference type="Pfam" id="PF00293">
    <property type="entry name" value="NUDIX"/>
    <property type="match status" value="1"/>
</dbReference>
<dbReference type="InterPro" id="IPR006449">
    <property type="entry name" value="Squal_synth-like"/>
</dbReference>
<evidence type="ECO:0000256" key="7">
    <source>
        <dbReference type="ARBA" id="ARBA00022723"/>
    </source>
</evidence>
<dbReference type="InterPro" id="IPR000086">
    <property type="entry name" value="NUDIX_hydrolase_dom"/>
</dbReference>
<dbReference type="InterPro" id="IPR015797">
    <property type="entry name" value="NUDIX_hydrolase-like_dom_sf"/>
</dbReference>
<evidence type="ECO:0000256" key="1">
    <source>
        <dbReference type="ARBA" id="ARBA00001946"/>
    </source>
</evidence>
<evidence type="ECO:0000313" key="16">
    <source>
        <dbReference type="Proteomes" id="UP000019335"/>
    </source>
</evidence>
<keyword evidence="7" id="KW-0479">Metal-binding</keyword>
<dbReference type="UniPathway" id="UPA00059">
    <property type="reaction ID" value="UER00104"/>
</dbReference>
<keyword evidence="10" id="KW-0443">Lipid metabolism</keyword>
<gene>
    <name evidence="15" type="primary">IDI1</name>
    <name evidence="15" type="ORF">Naga_100093g4</name>
</gene>
<proteinExistence type="inferred from homology"/>
<comment type="cofactor">
    <cofactor evidence="1">
        <name>Mg(2+)</name>
        <dbReference type="ChEBI" id="CHEBI:18420"/>
    </cofactor>
</comment>
<dbReference type="PANTHER" id="PTHR11626">
    <property type="entry name" value="FARNESYL-DIPHOSPHATE FARNESYLTRANSFERASE"/>
    <property type="match status" value="1"/>
</dbReference>
<evidence type="ECO:0000313" key="15">
    <source>
        <dbReference type="EMBL" id="EWM26314.1"/>
    </source>
</evidence>
<name>W7U0X7_9STRA</name>
<dbReference type="CDD" id="cd02885">
    <property type="entry name" value="NUDIX_IPP_Isomerase"/>
    <property type="match status" value="1"/>
</dbReference>
<dbReference type="NCBIfam" id="TIGR01559">
    <property type="entry name" value="squal_synth"/>
    <property type="match status" value="1"/>
</dbReference>
<dbReference type="SUPFAM" id="SSF55811">
    <property type="entry name" value="Nudix"/>
    <property type="match status" value="1"/>
</dbReference>
<dbReference type="InterPro" id="IPR008949">
    <property type="entry name" value="Isoprenoid_synthase_dom_sf"/>
</dbReference>
<dbReference type="Gene3D" id="3.90.79.10">
    <property type="entry name" value="Nucleoside Triphosphate Pyrophosphohydrolase"/>
    <property type="match status" value="1"/>
</dbReference>
<keyword evidence="5" id="KW-0444">Lipid biosynthesis</keyword>
<dbReference type="InterPro" id="IPR011876">
    <property type="entry name" value="IsopentenylPP_isomerase_typ1"/>
</dbReference>
<dbReference type="SFLD" id="SFLDG01018">
    <property type="entry name" value="Squalene/Phytoene_Synthase_Lik"/>
    <property type="match status" value="1"/>
</dbReference>
<keyword evidence="16" id="KW-1185">Reference proteome</keyword>
<dbReference type="FunFam" id="1.10.600.10:FF:000023">
    <property type="entry name" value="Squalene synthase"/>
    <property type="match status" value="1"/>
</dbReference>
<dbReference type="GO" id="GO:0006694">
    <property type="term" value="P:steroid biosynthetic process"/>
    <property type="evidence" value="ECO:0007669"/>
    <property type="project" value="UniProtKB-KW"/>
</dbReference>
<dbReference type="GO" id="GO:0004452">
    <property type="term" value="F:isopentenyl-diphosphate delta-isomerase activity"/>
    <property type="evidence" value="ECO:0007669"/>
    <property type="project" value="InterPro"/>
</dbReference>
<comment type="similarity">
    <text evidence="4">Belongs to the IPP isomerase type 1 family.</text>
</comment>
<feature type="transmembrane region" description="Helical" evidence="13">
    <location>
        <begin position="812"/>
        <end position="833"/>
    </location>
</feature>
<dbReference type="InterPro" id="IPR002060">
    <property type="entry name" value="Squ/phyt_synthse"/>
</dbReference>
<dbReference type="NCBIfam" id="TIGR02150">
    <property type="entry name" value="IPP_isom_1"/>
    <property type="match status" value="1"/>
</dbReference>
<dbReference type="GO" id="GO:0051996">
    <property type="term" value="F:squalene synthase [NAD(P)H] activity"/>
    <property type="evidence" value="ECO:0007669"/>
    <property type="project" value="InterPro"/>
</dbReference>
<feature type="domain" description="Nudix hydrolase" evidence="14">
    <location>
        <begin position="105"/>
        <end position="268"/>
    </location>
</feature>
<evidence type="ECO:0000256" key="5">
    <source>
        <dbReference type="ARBA" id="ARBA00022516"/>
    </source>
</evidence>
<keyword evidence="8" id="KW-0460">Magnesium</keyword>
<keyword evidence="9" id="KW-0752">Steroid biosynthesis</keyword>
<dbReference type="GO" id="GO:0046872">
    <property type="term" value="F:metal ion binding"/>
    <property type="evidence" value="ECO:0007669"/>
    <property type="project" value="UniProtKB-KW"/>
</dbReference>
<comment type="caution">
    <text evidence="15">The sequence shown here is derived from an EMBL/GenBank/DDBJ whole genome shotgun (WGS) entry which is preliminary data.</text>
</comment>
<evidence type="ECO:0000256" key="8">
    <source>
        <dbReference type="ARBA" id="ARBA00022842"/>
    </source>
</evidence>
<dbReference type="GO" id="GO:0005789">
    <property type="term" value="C:endoplasmic reticulum membrane"/>
    <property type="evidence" value="ECO:0007669"/>
    <property type="project" value="TreeGrafter"/>
</dbReference>
<dbReference type="CDD" id="cd00683">
    <property type="entry name" value="Trans_IPPS_HH"/>
    <property type="match status" value="1"/>
</dbReference>
<dbReference type="PANTHER" id="PTHR11626:SF2">
    <property type="entry name" value="SQUALENE SYNTHASE"/>
    <property type="match status" value="1"/>
</dbReference>
<dbReference type="InterPro" id="IPR019845">
    <property type="entry name" value="Squalene/phytoene_synthase_CS"/>
</dbReference>
<evidence type="ECO:0000256" key="9">
    <source>
        <dbReference type="ARBA" id="ARBA00022955"/>
    </source>
</evidence>
<dbReference type="PROSITE" id="PS51462">
    <property type="entry name" value="NUDIX"/>
    <property type="match status" value="1"/>
</dbReference>
<keyword evidence="13" id="KW-1133">Transmembrane helix</keyword>
<evidence type="ECO:0000256" key="10">
    <source>
        <dbReference type="ARBA" id="ARBA00023098"/>
    </source>
</evidence>
<sequence>MCAFLVRIKMPFLARSVVLRLTHSVHFLFPRRYDHLNNMPRFKLSSIFSPSRKKSSTNEWNGRNMTQEDFMRKDECLVVDDRDLLLRTENKYKCHRFTPEQPRGLLHRAFSVFLFDKTGRLLLQQRAASKITFPQVWTNTCCSHPLSGFTPTEVDTPEDLANGKVKGVKRAAIRKLQHELGIPSFQVPLRKFKFLTRLHYWAADAATYGPAAEWGEHEIDYVLFIQVPTVTLRPNPEEVNAVKFVSLPELQEMMHPSSGLRWSPWFRIIAERFLPLWWADLKLTLRTNTYFDPTTIHRFEPPTDPTGNISPSEFAQDTAASAPSGGLVPMGRASASPTLPPAFGKGDEGKKQGAYGKIKSHSESLVSQLLRVDEVGAALRLKFARPFPETDVGHAGDADVRFCADMLGRVSRSFAAVIRQLPKGLCLETVVFYLVLRALDTVEDDMEAFQKDPGAKLRHLRGFYHVALEDPEFKMHGVGKGDEARLLENFDRVVRVFQGLTPGMRTVIKDITRRMGAGMADFVDKDLGQGTISLQEYDLYCHYVAGLVGEGLTRMFAESGLEAPDLATSRQELANSMGLFLQKTNIIRDYLEDFVDGRAFWPQEVWKRHAPSAVPAQSLGAFAEAEHRERALACLDELVTNALEHVPDCLAYMSRLHTPQIFRFCAIPQVMAIATLEKVYHNPDVFTGVVKIRKGLACKLIMEANSMGDLYTCFSSFAGKIARRAAALEKRGDSVSAQTLRVCEEIRVLCKEGEASSTNTKKYARALHAAFAALLLAIALVPVLALWGTESSRGGFFARPIESPAGLSGADYVQMAFNVLVSVVATLALSYVVSKVWRPLGGQGNRSRSLAA</sequence>
<evidence type="ECO:0000256" key="12">
    <source>
        <dbReference type="ARBA" id="ARBA00023235"/>
    </source>
</evidence>
<evidence type="ECO:0000259" key="14">
    <source>
        <dbReference type="PROSITE" id="PS51462"/>
    </source>
</evidence>
<dbReference type="Proteomes" id="UP000019335">
    <property type="component" value="Chromosome 9"/>
</dbReference>
<dbReference type="GO" id="GO:0008299">
    <property type="term" value="P:isoprenoid biosynthetic process"/>
    <property type="evidence" value="ECO:0007669"/>
    <property type="project" value="UniProtKB-KW"/>
</dbReference>
<dbReference type="InterPro" id="IPR033904">
    <property type="entry name" value="Trans_IPPS_HH"/>
</dbReference>
<reference evidence="15 16" key="1">
    <citation type="journal article" date="2014" name="Mol. Plant">
        <title>Chromosome Scale Genome Assembly and Transcriptome Profiling of Nannochloropsis gaditana in Nitrogen Depletion.</title>
        <authorList>
            <person name="Corteggiani Carpinelli E."/>
            <person name="Telatin A."/>
            <person name="Vitulo N."/>
            <person name="Forcato C."/>
            <person name="D'Angelo M."/>
            <person name="Schiavon R."/>
            <person name="Vezzi A."/>
            <person name="Giacometti G.M."/>
            <person name="Morosinotto T."/>
            <person name="Valle G."/>
        </authorList>
    </citation>
    <scope>NUCLEOTIDE SEQUENCE [LARGE SCALE GENOMIC DNA]</scope>
    <source>
        <strain evidence="15 16">B-31</strain>
    </source>
</reference>
<keyword evidence="13" id="KW-0472">Membrane</keyword>
<dbReference type="PROSITE" id="PS01045">
    <property type="entry name" value="SQUALEN_PHYTOEN_SYN_2"/>
    <property type="match status" value="1"/>
</dbReference>